<keyword evidence="3" id="KW-1185">Reference proteome</keyword>
<evidence type="ECO:0000256" key="1">
    <source>
        <dbReference type="SAM" id="Phobius"/>
    </source>
</evidence>
<accession>A0A517PTN3</accession>
<evidence type="ECO:0000313" key="3">
    <source>
        <dbReference type="Proteomes" id="UP000320421"/>
    </source>
</evidence>
<protein>
    <recommendedName>
        <fullName evidence="4">DUF304 domain-containing protein</fullName>
    </recommendedName>
</protein>
<gene>
    <name evidence="2" type="ORF">HG66A1_45410</name>
</gene>
<sequence>MLNESIPRSDMEQISTEGITFLIRRWVPLTPLIFVIVFVGVNSKHVGGWNWETVGQFVTPLVFGLCLSFLIRYLVSDFADVVCVNNSHIRFEKDGQTETMPLSNIEELRSCAYFPLLYPFSQKPYRIRLRFQEPIGMGKSIQFFLRGPGLHSKTPREELERLLNRIQSVQ</sequence>
<name>A0A517PTN3_9PLAN</name>
<dbReference type="EMBL" id="CP036266">
    <property type="protein sequence ID" value="QDT22731.1"/>
    <property type="molecule type" value="Genomic_DNA"/>
</dbReference>
<keyword evidence="1" id="KW-0472">Membrane</keyword>
<evidence type="ECO:0000313" key="2">
    <source>
        <dbReference type="EMBL" id="QDT22731.1"/>
    </source>
</evidence>
<keyword evidence="1" id="KW-0812">Transmembrane</keyword>
<feature type="transmembrane region" description="Helical" evidence="1">
    <location>
        <begin position="21"/>
        <end position="41"/>
    </location>
</feature>
<evidence type="ECO:0008006" key="4">
    <source>
        <dbReference type="Google" id="ProtNLM"/>
    </source>
</evidence>
<keyword evidence="1" id="KW-1133">Transmembrane helix</keyword>
<dbReference type="RefSeq" id="WP_145189049.1">
    <property type="nucleotide sequence ID" value="NZ_CP036266.1"/>
</dbReference>
<reference evidence="2 3" key="1">
    <citation type="submission" date="2019-02" db="EMBL/GenBank/DDBJ databases">
        <title>Deep-cultivation of Planctomycetes and their phenomic and genomic characterization uncovers novel biology.</title>
        <authorList>
            <person name="Wiegand S."/>
            <person name="Jogler M."/>
            <person name="Boedeker C."/>
            <person name="Pinto D."/>
            <person name="Vollmers J."/>
            <person name="Rivas-Marin E."/>
            <person name="Kohn T."/>
            <person name="Peeters S.H."/>
            <person name="Heuer A."/>
            <person name="Rast P."/>
            <person name="Oberbeckmann S."/>
            <person name="Bunk B."/>
            <person name="Jeske O."/>
            <person name="Meyerdierks A."/>
            <person name="Storesund J.E."/>
            <person name="Kallscheuer N."/>
            <person name="Luecker S."/>
            <person name="Lage O.M."/>
            <person name="Pohl T."/>
            <person name="Merkel B.J."/>
            <person name="Hornburger P."/>
            <person name="Mueller R.-W."/>
            <person name="Bruemmer F."/>
            <person name="Labrenz M."/>
            <person name="Spormann A.M."/>
            <person name="Op den Camp H."/>
            <person name="Overmann J."/>
            <person name="Amann R."/>
            <person name="Jetten M.S.M."/>
            <person name="Mascher T."/>
            <person name="Medema M.H."/>
            <person name="Devos D.P."/>
            <person name="Kaster A.-K."/>
            <person name="Ovreas L."/>
            <person name="Rohde M."/>
            <person name="Galperin M.Y."/>
            <person name="Jogler C."/>
        </authorList>
    </citation>
    <scope>NUCLEOTIDE SEQUENCE [LARGE SCALE GENOMIC DNA]</scope>
    <source>
        <strain evidence="2 3">HG66A1</strain>
    </source>
</reference>
<dbReference type="Proteomes" id="UP000320421">
    <property type="component" value="Chromosome"/>
</dbReference>
<feature type="transmembrane region" description="Helical" evidence="1">
    <location>
        <begin position="53"/>
        <end position="75"/>
    </location>
</feature>
<proteinExistence type="predicted"/>
<dbReference type="AlphaFoldDB" id="A0A517PTN3"/>
<organism evidence="2 3">
    <name type="scientific">Gimesia chilikensis</name>
    <dbReference type="NCBI Taxonomy" id="2605989"/>
    <lineage>
        <taxon>Bacteria</taxon>
        <taxon>Pseudomonadati</taxon>
        <taxon>Planctomycetota</taxon>
        <taxon>Planctomycetia</taxon>
        <taxon>Planctomycetales</taxon>
        <taxon>Planctomycetaceae</taxon>
        <taxon>Gimesia</taxon>
    </lineage>
</organism>